<evidence type="ECO:0000259" key="1">
    <source>
        <dbReference type="Pfam" id="PF07734"/>
    </source>
</evidence>
<dbReference type="InterPro" id="IPR006527">
    <property type="entry name" value="F-box-assoc_dom_typ1"/>
</dbReference>
<dbReference type="EMBL" id="JARYMX010000007">
    <property type="protein sequence ID" value="KAJ9541972.1"/>
    <property type="molecule type" value="Genomic_DNA"/>
</dbReference>
<dbReference type="PANTHER" id="PTHR31672:SF13">
    <property type="entry name" value="F-BOX PROTEIN CPR30-LIKE"/>
    <property type="match status" value="1"/>
</dbReference>
<name>A0AA38VXS2_9ASTR</name>
<accession>A0AA38VXS2</accession>
<dbReference type="Pfam" id="PF07734">
    <property type="entry name" value="FBA_1"/>
    <property type="match status" value="1"/>
</dbReference>
<dbReference type="SUPFAM" id="SSF50965">
    <property type="entry name" value="Galactose oxidase, central domain"/>
    <property type="match status" value="1"/>
</dbReference>
<dbReference type="InterPro" id="IPR050796">
    <property type="entry name" value="SCF_F-box_component"/>
</dbReference>
<dbReference type="PANTHER" id="PTHR31672">
    <property type="entry name" value="BNACNNG10540D PROTEIN"/>
    <property type="match status" value="1"/>
</dbReference>
<reference evidence="2" key="1">
    <citation type="submission" date="2023-03" db="EMBL/GenBank/DDBJ databases">
        <title>Chromosome-scale reference genome and RAD-based genetic map of yellow starthistle (Centaurea solstitialis) reveal putative structural variation and QTLs associated with invader traits.</title>
        <authorList>
            <person name="Reatini B."/>
            <person name="Cang F.A."/>
            <person name="Jiang Q."/>
            <person name="Mckibben M.T.W."/>
            <person name="Barker M.S."/>
            <person name="Rieseberg L.H."/>
            <person name="Dlugosch K.M."/>
        </authorList>
    </citation>
    <scope>NUCLEOTIDE SEQUENCE</scope>
    <source>
        <strain evidence="2">CAN-66</strain>
        <tissue evidence="2">Leaf</tissue>
    </source>
</reference>
<dbReference type="AlphaFoldDB" id="A0AA38VXS2"/>
<dbReference type="InterPro" id="IPR011043">
    <property type="entry name" value="Gal_Oxase/kelch_b-propeller"/>
</dbReference>
<sequence>MKSTAKHSNILLDDDDIMLFEILPRLPLRSLGLCLQAMALVANNACVYQDAPPPSKQSNHPKQLLVPTTKPYKYFRTMDCETPEAGLSANRPIPFRANEMSVISSLNGVVCVGILSSQVGGEEKYSNIILWNPLTGDYKTLPKDDNSHANAFTIPAIGYGFYYSCCDNDYKLLRVTQSGDAYIYSLNSDSWRKVKSTSCCLFEDWCLSCLLNENLCFLVQGKSQTGKWSCLIIRFNTKTDKFTEIAAPPFQYTTVGPSLTVVRGRVHFIESWYRLVVWKMEGDGEWTKVGFYWDEPYNLVFSQALHLMKNGNWLMGSEVRGYVHKVDIEMKTEKEVRVYNTATDGFMDILRRGKFVETIVSLKR</sequence>
<dbReference type="InterPro" id="IPR017451">
    <property type="entry name" value="F-box-assoc_interact_dom"/>
</dbReference>
<evidence type="ECO:0000313" key="2">
    <source>
        <dbReference type="EMBL" id="KAJ9541972.1"/>
    </source>
</evidence>
<proteinExistence type="predicted"/>
<keyword evidence="3" id="KW-1185">Reference proteome</keyword>
<protein>
    <recommendedName>
        <fullName evidence="1">F-box associated beta-propeller type 1 domain-containing protein</fullName>
    </recommendedName>
</protein>
<dbReference type="InterPro" id="IPR015915">
    <property type="entry name" value="Kelch-typ_b-propeller"/>
</dbReference>
<dbReference type="NCBIfam" id="TIGR01640">
    <property type="entry name" value="F_box_assoc_1"/>
    <property type="match status" value="1"/>
</dbReference>
<organism evidence="2 3">
    <name type="scientific">Centaurea solstitialis</name>
    <name type="common">yellow star-thistle</name>
    <dbReference type="NCBI Taxonomy" id="347529"/>
    <lineage>
        <taxon>Eukaryota</taxon>
        <taxon>Viridiplantae</taxon>
        <taxon>Streptophyta</taxon>
        <taxon>Embryophyta</taxon>
        <taxon>Tracheophyta</taxon>
        <taxon>Spermatophyta</taxon>
        <taxon>Magnoliopsida</taxon>
        <taxon>eudicotyledons</taxon>
        <taxon>Gunneridae</taxon>
        <taxon>Pentapetalae</taxon>
        <taxon>asterids</taxon>
        <taxon>campanulids</taxon>
        <taxon>Asterales</taxon>
        <taxon>Asteraceae</taxon>
        <taxon>Carduoideae</taxon>
        <taxon>Cardueae</taxon>
        <taxon>Centaureinae</taxon>
        <taxon>Centaurea</taxon>
    </lineage>
</organism>
<gene>
    <name evidence="2" type="ORF">OSB04_028478</name>
</gene>
<dbReference type="Proteomes" id="UP001172457">
    <property type="component" value="Chromosome 7"/>
</dbReference>
<dbReference type="Gene3D" id="2.120.10.80">
    <property type="entry name" value="Kelch-type beta propeller"/>
    <property type="match status" value="1"/>
</dbReference>
<feature type="domain" description="F-box associated beta-propeller type 1" evidence="1">
    <location>
        <begin position="125"/>
        <end position="264"/>
    </location>
</feature>
<comment type="caution">
    <text evidence="2">The sequence shown here is derived from an EMBL/GenBank/DDBJ whole genome shotgun (WGS) entry which is preliminary data.</text>
</comment>
<evidence type="ECO:0000313" key="3">
    <source>
        <dbReference type="Proteomes" id="UP001172457"/>
    </source>
</evidence>